<dbReference type="RefSeq" id="WP_184190354.1">
    <property type="nucleotide sequence ID" value="NZ_JACHLE010000004.1"/>
</dbReference>
<gene>
    <name evidence="1" type="ORF">HNP38_002744</name>
</gene>
<comment type="caution">
    <text evidence="1">The sequence shown here is derived from an EMBL/GenBank/DDBJ whole genome shotgun (WGS) entry which is preliminary data.</text>
</comment>
<protein>
    <submittedName>
        <fullName evidence="1">Uncharacterized protein</fullName>
    </submittedName>
</protein>
<name>A0A840KHE3_9FLAO</name>
<dbReference type="AlphaFoldDB" id="A0A840KHE3"/>
<reference evidence="1 2" key="1">
    <citation type="submission" date="2020-08" db="EMBL/GenBank/DDBJ databases">
        <title>Functional genomics of gut bacteria from endangered species of beetles.</title>
        <authorList>
            <person name="Carlos-Shanley C."/>
        </authorList>
    </citation>
    <scope>NUCLEOTIDE SEQUENCE [LARGE SCALE GENOMIC DNA]</scope>
    <source>
        <strain evidence="1 2">S00151</strain>
    </source>
</reference>
<sequence length="73" mass="8413">MKLKEFLERNPIINSAQLAKEMWSDNKSAPSKLTNKLNENIVGNGKQRITEKDMEMAEVVLKKLADDIYKSFQ</sequence>
<proteinExistence type="predicted"/>
<evidence type="ECO:0000313" key="2">
    <source>
        <dbReference type="Proteomes" id="UP000592180"/>
    </source>
</evidence>
<evidence type="ECO:0000313" key="1">
    <source>
        <dbReference type="EMBL" id="MBB4807438.1"/>
    </source>
</evidence>
<keyword evidence="2" id="KW-1185">Reference proteome</keyword>
<dbReference type="EMBL" id="JACHLE010000004">
    <property type="protein sequence ID" value="MBB4807438.1"/>
    <property type="molecule type" value="Genomic_DNA"/>
</dbReference>
<dbReference type="Proteomes" id="UP000592180">
    <property type="component" value="Unassembled WGS sequence"/>
</dbReference>
<organism evidence="1 2">
    <name type="scientific">Chryseobacterium defluvii</name>
    <dbReference type="NCBI Taxonomy" id="160396"/>
    <lineage>
        <taxon>Bacteria</taxon>
        <taxon>Pseudomonadati</taxon>
        <taxon>Bacteroidota</taxon>
        <taxon>Flavobacteriia</taxon>
        <taxon>Flavobacteriales</taxon>
        <taxon>Weeksellaceae</taxon>
        <taxon>Chryseobacterium group</taxon>
        <taxon>Chryseobacterium</taxon>
    </lineage>
</organism>
<accession>A0A840KHE3</accession>